<dbReference type="EMBL" id="JAUQYP010000001">
    <property type="protein sequence ID" value="MDO8106411.1"/>
    <property type="molecule type" value="Genomic_DNA"/>
</dbReference>
<gene>
    <name evidence="3" type="ORF">Q6348_04285</name>
</gene>
<dbReference type="RefSeq" id="WP_304600071.1">
    <property type="nucleotide sequence ID" value="NZ_JAUQYO010000001.1"/>
</dbReference>
<dbReference type="InterPro" id="IPR007329">
    <property type="entry name" value="FMN-bd"/>
</dbReference>
<dbReference type="Proteomes" id="UP001232536">
    <property type="component" value="Unassembled WGS sequence"/>
</dbReference>
<evidence type="ECO:0000259" key="2">
    <source>
        <dbReference type="SMART" id="SM00900"/>
    </source>
</evidence>
<comment type="caution">
    <text evidence="3">The sequence shown here is derived from an EMBL/GenBank/DDBJ whole genome shotgun (WGS) entry which is preliminary data.</text>
</comment>
<dbReference type="Pfam" id="PF04205">
    <property type="entry name" value="FMN_bind"/>
    <property type="match status" value="1"/>
</dbReference>
<feature type="compositionally biased region" description="Low complexity" evidence="1">
    <location>
        <begin position="45"/>
        <end position="57"/>
    </location>
</feature>
<reference evidence="3 4" key="1">
    <citation type="submission" date="2023-07" db="EMBL/GenBank/DDBJ databases">
        <title>Description of novel actinomycetes strains, isolated from tidal flat sediment.</title>
        <authorList>
            <person name="Lu C."/>
        </authorList>
    </citation>
    <scope>NUCLEOTIDE SEQUENCE [LARGE SCALE GENOMIC DNA]</scope>
    <source>
        <strain evidence="3 4">SYSU T00b441</strain>
    </source>
</reference>
<feature type="compositionally biased region" description="Gly residues" evidence="1">
    <location>
        <begin position="58"/>
        <end position="70"/>
    </location>
</feature>
<evidence type="ECO:0000256" key="1">
    <source>
        <dbReference type="SAM" id="MobiDB-lite"/>
    </source>
</evidence>
<protein>
    <submittedName>
        <fullName evidence="3">FMN-binding protein</fullName>
    </submittedName>
</protein>
<feature type="domain" description="FMN-binding" evidence="2">
    <location>
        <begin position="94"/>
        <end position="171"/>
    </location>
</feature>
<feature type="compositionally biased region" description="Low complexity" evidence="1">
    <location>
        <begin position="71"/>
        <end position="81"/>
    </location>
</feature>
<feature type="region of interest" description="Disordered" evidence="1">
    <location>
        <begin position="34"/>
        <end position="92"/>
    </location>
</feature>
<sequence>MRRIVIAIASTITGLVLLFSWPTSLNRGAALAAQPAAGGTGSGTSSGSTGSTGTSSGTSGGSGASSGTGKGSTSAQSGSSAKDGTYTGGTAQTRYGPVTVQITVKGGAISDAQATNYPNGSRTDQRINAYAIPVLNQEVVQAGNANIQMVSGATFTSYGYLQSLQSALDKAGL</sequence>
<accession>A0ABT9D6H2</accession>
<evidence type="ECO:0000313" key="3">
    <source>
        <dbReference type="EMBL" id="MDO8106411.1"/>
    </source>
</evidence>
<name>A0ABT9D6H2_9CELL</name>
<dbReference type="SMART" id="SM00900">
    <property type="entry name" value="FMN_bind"/>
    <property type="match status" value="1"/>
</dbReference>
<dbReference type="Gene3D" id="3.90.1010.20">
    <property type="match status" value="1"/>
</dbReference>
<keyword evidence="4" id="KW-1185">Reference proteome</keyword>
<evidence type="ECO:0000313" key="4">
    <source>
        <dbReference type="Proteomes" id="UP001232536"/>
    </source>
</evidence>
<proteinExistence type="predicted"/>
<organism evidence="3 4">
    <name type="scientific">Actinotalea lenta</name>
    <dbReference type="NCBI Taxonomy" id="3064654"/>
    <lineage>
        <taxon>Bacteria</taxon>
        <taxon>Bacillati</taxon>
        <taxon>Actinomycetota</taxon>
        <taxon>Actinomycetes</taxon>
        <taxon>Micrococcales</taxon>
        <taxon>Cellulomonadaceae</taxon>
        <taxon>Actinotalea</taxon>
    </lineage>
</organism>